<keyword evidence="4" id="KW-1185">Reference proteome</keyword>
<feature type="transmembrane region" description="Helical" evidence="2">
    <location>
        <begin position="538"/>
        <end position="559"/>
    </location>
</feature>
<name>A0ABR4QHL4_9CEST</name>
<protein>
    <submittedName>
        <fullName evidence="3">Uncharacterized protein</fullName>
    </submittedName>
</protein>
<feature type="transmembrane region" description="Helical" evidence="2">
    <location>
        <begin position="566"/>
        <end position="585"/>
    </location>
</feature>
<evidence type="ECO:0000313" key="4">
    <source>
        <dbReference type="Proteomes" id="UP001651158"/>
    </source>
</evidence>
<evidence type="ECO:0000256" key="1">
    <source>
        <dbReference type="SAM" id="MobiDB-lite"/>
    </source>
</evidence>
<feature type="transmembrane region" description="Helical" evidence="2">
    <location>
        <begin position="622"/>
        <end position="644"/>
    </location>
</feature>
<evidence type="ECO:0000256" key="2">
    <source>
        <dbReference type="SAM" id="Phobius"/>
    </source>
</evidence>
<keyword evidence="2" id="KW-0472">Membrane</keyword>
<reference evidence="3 4" key="1">
    <citation type="journal article" date="2022" name="Front. Cell. Infect. Microbiol.">
        <title>The Genomes of Two Strains of Taenia crassiceps the Animal Model for the Study of Human Cysticercosis.</title>
        <authorList>
            <person name="Bobes R.J."/>
            <person name="Estrada K."/>
            <person name="Rios-Valencia D.G."/>
            <person name="Calderon-Gallegos A."/>
            <person name="de la Torre P."/>
            <person name="Carrero J.C."/>
            <person name="Sanchez-Flores A."/>
            <person name="Laclette J.P."/>
        </authorList>
    </citation>
    <scope>NUCLEOTIDE SEQUENCE [LARGE SCALE GENOMIC DNA]</scope>
    <source>
        <strain evidence="3">WFUcys</strain>
    </source>
</reference>
<feature type="region of interest" description="Disordered" evidence="1">
    <location>
        <begin position="817"/>
        <end position="861"/>
    </location>
</feature>
<gene>
    <name evidence="3" type="ORF">TcWFU_005371</name>
</gene>
<feature type="transmembrane region" description="Helical" evidence="2">
    <location>
        <begin position="347"/>
        <end position="371"/>
    </location>
</feature>
<dbReference type="EMBL" id="JAKROA010000003">
    <property type="protein sequence ID" value="KAL5108954.1"/>
    <property type="molecule type" value="Genomic_DNA"/>
</dbReference>
<organism evidence="3 4">
    <name type="scientific">Taenia crassiceps</name>
    <dbReference type="NCBI Taxonomy" id="6207"/>
    <lineage>
        <taxon>Eukaryota</taxon>
        <taxon>Metazoa</taxon>
        <taxon>Spiralia</taxon>
        <taxon>Lophotrochozoa</taxon>
        <taxon>Platyhelminthes</taxon>
        <taxon>Cestoda</taxon>
        <taxon>Eucestoda</taxon>
        <taxon>Cyclophyllidea</taxon>
        <taxon>Taeniidae</taxon>
        <taxon>Taenia</taxon>
    </lineage>
</organism>
<feature type="transmembrane region" description="Helical" evidence="2">
    <location>
        <begin position="317"/>
        <end position="340"/>
    </location>
</feature>
<feature type="transmembrane region" description="Helical" evidence="2">
    <location>
        <begin position="507"/>
        <end position="532"/>
    </location>
</feature>
<dbReference type="Proteomes" id="UP001651158">
    <property type="component" value="Unassembled WGS sequence"/>
</dbReference>
<keyword evidence="2" id="KW-0812">Transmembrane</keyword>
<comment type="caution">
    <text evidence="3">The sequence shown here is derived from an EMBL/GenBank/DDBJ whole genome shotgun (WGS) entry which is preliminary data.</text>
</comment>
<feature type="transmembrane region" description="Helical" evidence="2">
    <location>
        <begin position="377"/>
        <end position="400"/>
    </location>
</feature>
<sequence length="861" mass="94666">MQYLEALQPTDDLPIGAWSEITIHPGRNSFSFGVATDPSRFLVFSIHSPFNKIWASLLEDYPIASSQYGYNLGLVNRARVANTSQTLFVHSSNSEPILAAVRASLYDAESAIPGGCGIGSTDRFSVSTIVASWGDEMSYLLDILSGDSSKRLHWWTSTLRFYAASPPRGSAGACVSELQANTSPIDNLFYHIYHIPLVTSGGSGVTYVNPSTRDVLSALSRLSSYGDAALRGTLVASINARDLKLYDDNSYEIEIARHLGTASVLNVIAEYRTGSLSQVESSTFVAYAPAILYTCPHAGRQSAHHIHTKSDQLGCDLVSGASVGTRFSIGIISLAALLYALSGSYFVWLRCGISIAMMSSFICLMIFYRYFHLSDSAFHLVVVGVLIPISTSCLLMLLIYCCCIRKSYVQDTVPLSPSIFNPLNEPQPPSYSSYGAIGDVDDGWTDGGSFANHFFPARPYRRGFPRTQSNFTFRTGEGISTATTTLKNTFCCCCYSRRLNQYRLWRLARLAPVLAAVLLLTSLLVGLLLSYFDALKNPTGHVCFFSLIYVVLTAVMSIYKNMAFGLSVALTGLYVSLTCIALLFFPNSLLPYILVDEFLILTWPEERLNVHDISVYGRNDTIFLVAWLSGSVLVGLITLCTLRLSDSRDHNASRGQAVGGLREPPIVAPMGMVATAVPRSLRWLPARQRLFRWWRRDRVRNRGPFTASDDMEVHMDREDEEDAEPSTFACSDVYEASHPTAPVEENQLQTNITWPPQPLTDRPLAPVLPAERRIFLDRQRQIYGAGVETPLLSSPLIPMSRTQMEAVVAAPPVGSASREMASPHLCNTTGGSNPFDVDVEEDGDSKPKDFSASPTGEPVRR</sequence>
<evidence type="ECO:0000313" key="3">
    <source>
        <dbReference type="EMBL" id="KAL5108954.1"/>
    </source>
</evidence>
<keyword evidence="2" id="KW-1133">Transmembrane helix</keyword>
<accession>A0ABR4QHL4</accession>
<proteinExistence type="predicted"/>
<dbReference type="Pfam" id="PF25992">
    <property type="entry name" value="Ig_TM7SF3_N"/>
    <property type="match status" value="1"/>
</dbReference>